<evidence type="ECO:0000313" key="4">
    <source>
        <dbReference type="EMBL" id="KAJ1520791.1"/>
    </source>
</evidence>
<feature type="compositionally biased region" description="Low complexity" evidence="2">
    <location>
        <begin position="79"/>
        <end position="91"/>
    </location>
</feature>
<gene>
    <name evidence="4" type="ORF">ONE63_003885</name>
</gene>
<feature type="compositionally biased region" description="Low complexity" evidence="2">
    <location>
        <begin position="119"/>
        <end position="147"/>
    </location>
</feature>
<feature type="compositionally biased region" description="Acidic residues" evidence="2">
    <location>
        <begin position="43"/>
        <end position="56"/>
    </location>
</feature>
<feature type="compositionally biased region" description="Basic and acidic residues" evidence="2">
    <location>
        <begin position="69"/>
        <end position="78"/>
    </location>
</feature>
<dbReference type="SUPFAM" id="SSF52047">
    <property type="entry name" value="RNI-like"/>
    <property type="match status" value="1"/>
</dbReference>
<evidence type="ECO:0000256" key="2">
    <source>
        <dbReference type="SAM" id="MobiDB-lite"/>
    </source>
</evidence>
<feature type="region of interest" description="Disordered" evidence="2">
    <location>
        <begin position="33"/>
        <end position="176"/>
    </location>
</feature>
<dbReference type="PANTHER" id="PTHR20933">
    <property type="entry name" value="F-BOX ONLY PROTEIN 33"/>
    <property type="match status" value="1"/>
</dbReference>
<protein>
    <recommendedName>
        <fullName evidence="3">F-box domain-containing protein</fullName>
    </recommendedName>
</protein>
<dbReference type="Proteomes" id="UP001075354">
    <property type="component" value="Chromosome 14"/>
</dbReference>
<dbReference type="Gene3D" id="3.80.10.10">
    <property type="entry name" value="Ribonuclease Inhibitor"/>
    <property type="match status" value="1"/>
</dbReference>
<dbReference type="Gene3D" id="1.20.1280.50">
    <property type="match status" value="1"/>
</dbReference>
<dbReference type="SUPFAM" id="SSF81383">
    <property type="entry name" value="F-box domain"/>
    <property type="match status" value="1"/>
</dbReference>
<dbReference type="InterPro" id="IPR032675">
    <property type="entry name" value="LRR_dom_sf"/>
</dbReference>
<dbReference type="InterPro" id="IPR001810">
    <property type="entry name" value="F-box_dom"/>
</dbReference>
<dbReference type="PROSITE" id="PS50181">
    <property type="entry name" value="FBOX"/>
    <property type="match status" value="1"/>
</dbReference>
<evidence type="ECO:0000259" key="3">
    <source>
        <dbReference type="PROSITE" id="PS50181"/>
    </source>
</evidence>
<dbReference type="GO" id="GO:0031398">
    <property type="term" value="P:positive regulation of protein ubiquitination"/>
    <property type="evidence" value="ECO:0007669"/>
    <property type="project" value="TreeGrafter"/>
</dbReference>
<organism evidence="4 5">
    <name type="scientific">Megalurothrips usitatus</name>
    <name type="common">bean blossom thrips</name>
    <dbReference type="NCBI Taxonomy" id="439358"/>
    <lineage>
        <taxon>Eukaryota</taxon>
        <taxon>Metazoa</taxon>
        <taxon>Ecdysozoa</taxon>
        <taxon>Arthropoda</taxon>
        <taxon>Hexapoda</taxon>
        <taxon>Insecta</taxon>
        <taxon>Pterygota</taxon>
        <taxon>Neoptera</taxon>
        <taxon>Paraneoptera</taxon>
        <taxon>Thysanoptera</taxon>
        <taxon>Terebrantia</taxon>
        <taxon>Thripoidea</taxon>
        <taxon>Thripidae</taxon>
        <taxon>Megalurothrips</taxon>
    </lineage>
</organism>
<dbReference type="EMBL" id="JAPTSV010000014">
    <property type="protein sequence ID" value="KAJ1520791.1"/>
    <property type="molecule type" value="Genomic_DNA"/>
</dbReference>
<dbReference type="InterPro" id="IPR036047">
    <property type="entry name" value="F-box-like_dom_sf"/>
</dbReference>
<proteinExistence type="predicted"/>
<keyword evidence="5" id="KW-1185">Reference proteome</keyword>
<dbReference type="Pfam" id="PF12937">
    <property type="entry name" value="F-box-like"/>
    <property type="match status" value="1"/>
</dbReference>
<dbReference type="CDD" id="cd23951">
    <property type="entry name" value="FBXL3_LRR-like"/>
    <property type="match status" value="1"/>
</dbReference>
<dbReference type="SMART" id="SM00256">
    <property type="entry name" value="FBOX"/>
    <property type="match status" value="1"/>
</dbReference>
<sequence length="576" mass="61572">MKHGSCLMTGSRVNLVSIGRLARVGECKRRRLDAEEPMTVPDEVADDGQEEDDDAEDGGRQPVGPFGTYHDHGGDHRGTPPSAAAAAGTTSRVPLWWPSTGAGPRTAASTSAPWPPPSASSSRPGGVAPPGGAVPTGRAARVSVSVSRARRANAGRGQESDGGYSSQDETPNQREQDWSQLPAELLVGVLKHVGLQDLGRCAQVCRGWRRTSQEPCLWRTVEFVLGSSLRPEPTPPALIDFILEEHAQHLKSVVLRTDSSSESARAACRILSRLVKCSLKTLALMSGAARPSLLDVDGRQFASALTLVLDHSSLSLRALAVDHTLVDDPSLQALAGIGSDAGAGASTSLQLLRCKSCPRLSPGGVLALVDRCRCLRELSLSYTLLSDDLLTALSSERHVSLEVLRVDVYTDPDNALRPISPTAWRSLVAHSPQLNLVMYLFDLQDDSFDSLFTSYIPVTHLYFGDYVPQAVLSRVGAHCPRLVELVVGANGSSVLDSQLLDIASSCPQLTSLGLAECQVTCSGLVHLAEVCGPRLSQLVVMEECLVEDAANDLASTCSRLSQILGRDWSPEFVPMW</sequence>
<keyword evidence="1" id="KW-0833">Ubl conjugation pathway</keyword>
<reference evidence="4" key="1">
    <citation type="submission" date="2022-12" db="EMBL/GenBank/DDBJ databases">
        <title>Chromosome-level genome assembly of the bean flower thrips Megalurothrips usitatus.</title>
        <authorList>
            <person name="Ma L."/>
            <person name="Liu Q."/>
            <person name="Li H."/>
            <person name="Cai W."/>
        </authorList>
    </citation>
    <scope>NUCLEOTIDE SEQUENCE</scope>
    <source>
        <strain evidence="4">Cailab_2022a</strain>
    </source>
</reference>
<accession>A0AAV7XAZ5</accession>
<name>A0AAV7XAZ5_9NEOP</name>
<dbReference type="InterPro" id="IPR006553">
    <property type="entry name" value="Leu-rich_rpt_Cys-con_subtyp"/>
</dbReference>
<evidence type="ECO:0000256" key="1">
    <source>
        <dbReference type="ARBA" id="ARBA00022786"/>
    </source>
</evidence>
<dbReference type="PANTHER" id="PTHR20933:SF3">
    <property type="entry name" value="F-BOX ONLY PROTEIN 33"/>
    <property type="match status" value="1"/>
</dbReference>
<dbReference type="AlphaFoldDB" id="A0AAV7XAZ5"/>
<dbReference type="SMART" id="SM00367">
    <property type="entry name" value="LRR_CC"/>
    <property type="match status" value="2"/>
</dbReference>
<comment type="caution">
    <text evidence="4">The sequence shown here is derived from an EMBL/GenBank/DDBJ whole genome shotgun (WGS) entry which is preliminary data.</text>
</comment>
<feature type="domain" description="F-box" evidence="3">
    <location>
        <begin position="175"/>
        <end position="221"/>
    </location>
</feature>
<evidence type="ECO:0000313" key="5">
    <source>
        <dbReference type="Proteomes" id="UP001075354"/>
    </source>
</evidence>